<feature type="transmembrane region" description="Helical" evidence="1">
    <location>
        <begin position="81"/>
        <end position="100"/>
    </location>
</feature>
<gene>
    <name evidence="2" type="ORF">POCTA_138.1.T0670005</name>
</gene>
<keyword evidence="3" id="KW-1185">Reference proteome</keyword>
<protein>
    <submittedName>
        <fullName evidence="2">Uncharacterized protein</fullName>
    </submittedName>
</protein>
<evidence type="ECO:0000256" key="1">
    <source>
        <dbReference type="SAM" id="Phobius"/>
    </source>
</evidence>
<evidence type="ECO:0000313" key="3">
    <source>
        <dbReference type="Proteomes" id="UP000683925"/>
    </source>
</evidence>
<name>A0A8S1VKH6_PAROT</name>
<reference evidence="2" key="1">
    <citation type="submission" date="2021-01" db="EMBL/GenBank/DDBJ databases">
        <authorList>
            <consortium name="Genoscope - CEA"/>
            <person name="William W."/>
        </authorList>
    </citation>
    <scope>NUCLEOTIDE SEQUENCE</scope>
</reference>
<dbReference type="Proteomes" id="UP000683925">
    <property type="component" value="Unassembled WGS sequence"/>
</dbReference>
<proteinExistence type="predicted"/>
<dbReference type="EMBL" id="CAJJDP010000066">
    <property type="protein sequence ID" value="CAD8176279.1"/>
    <property type="molecule type" value="Genomic_DNA"/>
</dbReference>
<keyword evidence="1" id="KW-1133">Transmembrane helix</keyword>
<comment type="caution">
    <text evidence="2">The sequence shown here is derived from an EMBL/GenBank/DDBJ whole genome shotgun (WGS) entry which is preliminary data.</text>
</comment>
<evidence type="ECO:0000313" key="2">
    <source>
        <dbReference type="EMBL" id="CAD8176279.1"/>
    </source>
</evidence>
<feature type="transmembrane region" description="Helical" evidence="1">
    <location>
        <begin position="120"/>
        <end position="141"/>
    </location>
</feature>
<keyword evidence="1" id="KW-0472">Membrane</keyword>
<dbReference type="AlphaFoldDB" id="A0A8S1VKH6"/>
<keyword evidence="1" id="KW-0812">Transmembrane</keyword>
<sequence length="156" mass="18876">MKHTRQGSIESTIKVKDLWMINRRQKCIEYVDQSFEASPREEISFSHMKCTTQKMDHNRMNSFILSNHIPVDRQYFTGKQYFIRILYYISTLKLQIRTAIQPVFLFQTQYVLCLSFINRLYLILISGSFNLFWNAQVCHIYRYNNKRSKCRCTEYI</sequence>
<organism evidence="2 3">
    <name type="scientific">Paramecium octaurelia</name>
    <dbReference type="NCBI Taxonomy" id="43137"/>
    <lineage>
        <taxon>Eukaryota</taxon>
        <taxon>Sar</taxon>
        <taxon>Alveolata</taxon>
        <taxon>Ciliophora</taxon>
        <taxon>Intramacronucleata</taxon>
        <taxon>Oligohymenophorea</taxon>
        <taxon>Peniculida</taxon>
        <taxon>Parameciidae</taxon>
        <taxon>Paramecium</taxon>
    </lineage>
</organism>
<accession>A0A8S1VKH6</accession>